<accession>A0ABW0Z326</accession>
<dbReference type="GO" id="GO:0016853">
    <property type="term" value="F:isomerase activity"/>
    <property type="evidence" value="ECO:0007669"/>
    <property type="project" value="UniProtKB-KW"/>
</dbReference>
<dbReference type="Pfam" id="PF11716">
    <property type="entry name" value="MDMPI_N"/>
    <property type="match status" value="1"/>
</dbReference>
<dbReference type="Gene3D" id="1.20.120.450">
    <property type="entry name" value="dinb family like domain"/>
    <property type="match status" value="1"/>
</dbReference>
<keyword evidence="2" id="KW-0413">Isomerase</keyword>
<organism evidence="2 3">
    <name type="scientific">Streptomyces gamaensis</name>
    <dbReference type="NCBI Taxonomy" id="1763542"/>
    <lineage>
        <taxon>Bacteria</taxon>
        <taxon>Bacillati</taxon>
        <taxon>Actinomycetota</taxon>
        <taxon>Actinomycetes</taxon>
        <taxon>Kitasatosporales</taxon>
        <taxon>Streptomycetaceae</taxon>
        <taxon>Streptomyces</taxon>
    </lineage>
</organism>
<proteinExistence type="predicted"/>
<evidence type="ECO:0000259" key="1">
    <source>
        <dbReference type="Pfam" id="PF11716"/>
    </source>
</evidence>
<dbReference type="RefSeq" id="WP_390318608.1">
    <property type="nucleotide sequence ID" value="NZ_JBHSPB010000014.1"/>
</dbReference>
<dbReference type="SUPFAM" id="SSF109854">
    <property type="entry name" value="DinB/YfiT-like putative metalloenzymes"/>
    <property type="match status" value="1"/>
</dbReference>
<dbReference type="EMBL" id="JBHSPB010000014">
    <property type="protein sequence ID" value="MFC5722847.1"/>
    <property type="molecule type" value="Genomic_DNA"/>
</dbReference>
<dbReference type="Proteomes" id="UP001596083">
    <property type="component" value="Unassembled WGS sequence"/>
</dbReference>
<comment type="caution">
    <text evidence="2">The sequence shown here is derived from an EMBL/GenBank/DDBJ whole genome shotgun (WGS) entry which is preliminary data.</text>
</comment>
<dbReference type="SUPFAM" id="SSF55718">
    <property type="entry name" value="SCP-like"/>
    <property type="match status" value="1"/>
</dbReference>
<dbReference type="InterPro" id="IPR034660">
    <property type="entry name" value="DinB/YfiT-like"/>
</dbReference>
<dbReference type="InterPro" id="IPR024344">
    <property type="entry name" value="MDMPI_metal-binding"/>
</dbReference>
<sequence length="282" mass="30457">MDGFDPVTEHARCRATLRVTVARLARLLRDIPDQDAPSGLPVWSVGDVAAHLGAVYLAFCSAVTGGFEDWAHILPPDEGPLAERIASLNAEAVRLVGRDERRRLGDFVAERGETFLRVTEGLAPDTPVAAPWYGQRTVLTLATATGLLLSESLLHGLDIARRTRPAWAIAPDEARLVLGQVMPTMMPLALDASRARDVSIAYDIAVRGGPRLAVVFGGGTVTVVRDAPPRAYDCRITATPLAFLLVAFGRTPVWRPVALGRLRAGGRRPWLAPRLTRLITSP</sequence>
<evidence type="ECO:0000313" key="2">
    <source>
        <dbReference type="EMBL" id="MFC5722847.1"/>
    </source>
</evidence>
<feature type="domain" description="Mycothiol-dependent maleylpyruvate isomerase metal-binding" evidence="1">
    <location>
        <begin position="20"/>
        <end position="160"/>
    </location>
</feature>
<dbReference type="InterPro" id="IPR036527">
    <property type="entry name" value="SCP2_sterol-bd_dom_sf"/>
</dbReference>
<protein>
    <submittedName>
        <fullName evidence="2">Maleylpyruvate isomerase N-terminal domain-containing protein</fullName>
    </submittedName>
</protein>
<evidence type="ECO:0000313" key="3">
    <source>
        <dbReference type="Proteomes" id="UP001596083"/>
    </source>
</evidence>
<gene>
    <name evidence="2" type="ORF">ACFP1Z_22010</name>
</gene>
<name>A0ABW0Z326_9ACTN</name>
<reference evidence="3" key="1">
    <citation type="journal article" date="2019" name="Int. J. Syst. Evol. Microbiol.">
        <title>The Global Catalogue of Microorganisms (GCM) 10K type strain sequencing project: providing services to taxonomists for standard genome sequencing and annotation.</title>
        <authorList>
            <consortium name="The Broad Institute Genomics Platform"/>
            <consortium name="The Broad Institute Genome Sequencing Center for Infectious Disease"/>
            <person name="Wu L."/>
            <person name="Ma J."/>
        </authorList>
    </citation>
    <scope>NUCLEOTIDE SEQUENCE [LARGE SCALE GENOMIC DNA]</scope>
    <source>
        <strain evidence="3">CGMCC 4.7304</strain>
    </source>
</reference>
<keyword evidence="3" id="KW-1185">Reference proteome</keyword>